<evidence type="ECO:0000313" key="16">
    <source>
        <dbReference type="Proteomes" id="UP000192247"/>
    </source>
</evidence>
<keyword evidence="9 14" id="KW-0472">Membrane</keyword>
<keyword evidence="5 12" id="KW-0812">Transmembrane</keyword>
<evidence type="ECO:0000256" key="2">
    <source>
        <dbReference type="ARBA" id="ARBA00007193"/>
    </source>
</evidence>
<keyword evidence="16" id="KW-1185">Reference proteome</keyword>
<dbReference type="PANTHER" id="PTHR11690:SF248">
    <property type="entry name" value="PICKPOCKET 17, ISOFORM A"/>
    <property type="match status" value="1"/>
</dbReference>
<evidence type="ECO:0000256" key="7">
    <source>
        <dbReference type="ARBA" id="ARBA00023053"/>
    </source>
</evidence>
<evidence type="ECO:0000256" key="13">
    <source>
        <dbReference type="SAM" id="MobiDB-lite"/>
    </source>
</evidence>
<dbReference type="GO" id="GO:0005886">
    <property type="term" value="C:plasma membrane"/>
    <property type="evidence" value="ECO:0007669"/>
    <property type="project" value="TreeGrafter"/>
</dbReference>
<protein>
    <submittedName>
        <fullName evidence="15">Degenerin del-1-like</fullName>
    </submittedName>
</protein>
<gene>
    <name evidence="15" type="ORF">BIW11_12818</name>
</gene>
<feature type="transmembrane region" description="Helical" evidence="14">
    <location>
        <begin position="485"/>
        <end position="512"/>
    </location>
</feature>
<dbReference type="AlphaFoldDB" id="A0A1V9X4M9"/>
<evidence type="ECO:0000256" key="10">
    <source>
        <dbReference type="ARBA" id="ARBA00023201"/>
    </source>
</evidence>
<dbReference type="GO" id="GO:0015280">
    <property type="term" value="F:ligand-gated sodium channel activity"/>
    <property type="evidence" value="ECO:0007669"/>
    <property type="project" value="TreeGrafter"/>
</dbReference>
<keyword evidence="8 12" id="KW-0406">Ion transport</keyword>
<dbReference type="InterPro" id="IPR001873">
    <property type="entry name" value="ENaC"/>
</dbReference>
<proteinExistence type="inferred from homology"/>
<organism evidence="15 16">
    <name type="scientific">Tropilaelaps mercedesae</name>
    <dbReference type="NCBI Taxonomy" id="418985"/>
    <lineage>
        <taxon>Eukaryota</taxon>
        <taxon>Metazoa</taxon>
        <taxon>Ecdysozoa</taxon>
        <taxon>Arthropoda</taxon>
        <taxon>Chelicerata</taxon>
        <taxon>Arachnida</taxon>
        <taxon>Acari</taxon>
        <taxon>Parasitiformes</taxon>
        <taxon>Mesostigmata</taxon>
        <taxon>Gamasina</taxon>
        <taxon>Dermanyssoidea</taxon>
        <taxon>Laelapidae</taxon>
        <taxon>Tropilaelaps</taxon>
    </lineage>
</organism>
<evidence type="ECO:0000256" key="3">
    <source>
        <dbReference type="ARBA" id="ARBA00022448"/>
    </source>
</evidence>
<comment type="caution">
    <text evidence="15">The sequence shown here is derived from an EMBL/GenBank/DDBJ whole genome shotgun (WGS) entry which is preliminary data.</text>
</comment>
<feature type="transmembrane region" description="Helical" evidence="14">
    <location>
        <begin position="94"/>
        <end position="115"/>
    </location>
</feature>
<keyword evidence="6 14" id="KW-1133">Transmembrane helix</keyword>
<sequence length="515" mass="59345">MYNVRRTLDVLPYEDSASAGTTRSRRRYNFSTEISYLNRSDEYSRILARNLKKELEKPPKGTPKPFSAKSQTNIMYLSPGGSPKKQPFQRLCGLFQPVFLLRFLITILCVVGFVYQSADFFIGFFHFPTTTNIRVESMKDLVFPSLTVCVANWVSRKKVCEIDELHRKLCGDESPTQETLIDSLWNRASISDVAFSTEELIGHCHMKPTSGCEPFDCGQHWQFAYSRFPDAICYSLDLHAIGDPYHPLNRCKYPWDYELNVSMGWKEQETLQISDMYKADAVLHQVETNSAGQLHPLFFEPGARYIILVEQFTTLALPPPYQTQCVDYDSMPQSKMFYGKTTQNLCYEMCKADFWNSYCNCVSPRYAYRDRYPRVCTQAETSECAKTDIDHRFTDQCIQKCRQPCKEITYEVQVTAQGQKEGKVAVGASNKGEDDYYEDDGQPTDSTNDTEVTGPTRKYFSLTVMFASEKHTVLQHMRKFTFIEVFGYLGGYVGIWLGMSFFSVLDNFIVYLRKQ</sequence>
<dbReference type="EMBL" id="MNPL01024300">
    <property type="protein sequence ID" value="OQR68580.1"/>
    <property type="molecule type" value="Genomic_DNA"/>
</dbReference>
<dbReference type="PRINTS" id="PR01078">
    <property type="entry name" value="AMINACHANNEL"/>
</dbReference>
<evidence type="ECO:0000256" key="11">
    <source>
        <dbReference type="ARBA" id="ARBA00023303"/>
    </source>
</evidence>
<comment type="subcellular location">
    <subcellularLocation>
        <location evidence="1">Membrane</location>
        <topology evidence="1">Multi-pass membrane protein</topology>
    </subcellularLocation>
</comment>
<comment type="similarity">
    <text evidence="2 12">Belongs to the amiloride-sensitive sodium channel (TC 1.A.6) family.</text>
</comment>
<evidence type="ECO:0000256" key="4">
    <source>
        <dbReference type="ARBA" id="ARBA00022461"/>
    </source>
</evidence>
<feature type="compositionally biased region" description="Polar residues" evidence="13">
    <location>
        <begin position="443"/>
        <end position="452"/>
    </location>
</feature>
<dbReference type="InParanoid" id="A0A1V9X4M9"/>
<evidence type="ECO:0000256" key="1">
    <source>
        <dbReference type="ARBA" id="ARBA00004141"/>
    </source>
</evidence>
<reference evidence="15 16" key="1">
    <citation type="journal article" date="2017" name="Gigascience">
        <title>Draft genome of the honey bee ectoparasitic mite, Tropilaelaps mercedesae, is shaped by the parasitic life history.</title>
        <authorList>
            <person name="Dong X."/>
            <person name="Armstrong S.D."/>
            <person name="Xia D."/>
            <person name="Makepeace B.L."/>
            <person name="Darby A.C."/>
            <person name="Kadowaki T."/>
        </authorList>
    </citation>
    <scope>NUCLEOTIDE SEQUENCE [LARGE SCALE GENOMIC DNA]</scope>
    <source>
        <strain evidence="15">Wuxi-XJTLU</strain>
    </source>
</reference>
<dbReference type="PANTHER" id="PTHR11690">
    <property type="entry name" value="AMILORIDE-SENSITIVE SODIUM CHANNEL-RELATED"/>
    <property type="match status" value="1"/>
</dbReference>
<keyword evidence="11 12" id="KW-0407">Ion channel</keyword>
<evidence type="ECO:0000256" key="6">
    <source>
        <dbReference type="ARBA" id="ARBA00022989"/>
    </source>
</evidence>
<dbReference type="Proteomes" id="UP000192247">
    <property type="component" value="Unassembled WGS sequence"/>
</dbReference>
<evidence type="ECO:0000256" key="12">
    <source>
        <dbReference type="RuleBase" id="RU000679"/>
    </source>
</evidence>
<dbReference type="Pfam" id="PF00858">
    <property type="entry name" value="ASC"/>
    <property type="match status" value="1"/>
</dbReference>
<keyword evidence="4 12" id="KW-0894">Sodium channel</keyword>
<accession>A0A1V9X4M9</accession>
<dbReference type="Gene3D" id="1.10.287.770">
    <property type="entry name" value="YojJ-like"/>
    <property type="match status" value="1"/>
</dbReference>
<name>A0A1V9X4M9_9ACAR</name>
<evidence type="ECO:0000256" key="8">
    <source>
        <dbReference type="ARBA" id="ARBA00023065"/>
    </source>
</evidence>
<evidence type="ECO:0000256" key="14">
    <source>
        <dbReference type="SAM" id="Phobius"/>
    </source>
</evidence>
<evidence type="ECO:0000256" key="5">
    <source>
        <dbReference type="ARBA" id="ARBA00022692"/>
    </source>
</evidence>
<evidence type="ECO:0000256" key="9">
    <source>
        <dbReference type="ARBA" id="ARBA00023136"/>
    </source>
</evidence>
<evidence type="ECO:0000313" key="15">
    <source>
        <dbReference type="EMBL" id="OQR68580.1"/>
    </source>
</evidence>
<dbReference type="OrthoDB" id="6433504at2759"/>
<dbReference type="STRING" id="418985.A0A1V9X4M9"/>
<feature type="region of interest" description="Disordered" evidence="13">
    <location>
        <begin position="430"/>
        <end position="452"/>
    </location>
</feature>
<keyword evidence="3 12" id="KW-0813">Transport</keyword>
<keyword evidence="10 12" id="KW-0739">Sodium transport</keyword>
<keyword evidence="7" id="KW-0915">Sodium</keyword>